<gene>
    <name evidence="1" type="ORF">M6B38_407900</name>
</gene>
<dbReference type="Proteomes" id="UP001140949">
    <property type="component" value="Unassembled WGS sequence"/>
</dbReference>
<reference evidence="1" key="1">
    <citation type="journal article" date="2023" name="GigaByte">
        <title>Genome assembly of the bearded iris, Iris pallida Lam.</title>
        <authorList>
            <person name="Bruccoleri R.E."/>
            <person name="Oakeley E.J."/>
            <person name="Faust A.M.E."/>
            <person name="Altorfer M."/>
            <person name="Dessus-Babus S."/>
            <person name="Burckhardt D."/>
            <person name="Oertli M."/>
            <person name="Naumann U."/>
            <person name="Petersen F."/>
            <person name="Wong J."/>
        </authorList>
    </citation>
    <scope>NUCLEOTIDE SEQUENCE</scope>
    <source>
        <strain evidence="1">GSM-AAB239-AS_SAM_17_03QT</strain>
    </source>
</reference>
<evidence type="ECO:0000313" key="1">
    <source>
        <dbReference type="EMBL" id="KAJ6818249.1"/>
    </source>
</evidence>
<comment type="caution">
    <text evidence="1">The sequence shown here is derived from an EMBL/GenBank/DDBJ whole genome shotgun (WGS) entry which is preliminary data.</text>
</comment>
<reference evidence="1" key="2">
    <citation type="submission" date="2023-04" db="EMBL/GenBank/DDBJ databases">
        <authorList>
            <person name="Bruccoleri R.E."/>
            <person name="Oakeley E.J."/>
            <person name="Faust A.-M."/>
            <person name="Dessus-Babus S."/>
            <person name="Altorfer M."/>
            <person name="Burckhardt D."/>
            <person name="Oertli M."/>
            <person name="Naumann U."/>
            <person name="Petersen F."/>
            <person name="Wong J."/>
        </authorList>
    </citation>
    <scope>NUCLEOTIDE SEQUENCE</scope>
    <source>
        <strain evidence="1">GSM-AAB239-AS_SAM_17_03QT</strain>
        <tissue evidence="1">Leaf</tissue>
    </source>
</reference>
<proteinExistence type="predicted"/>
<protein>
    <submittedName>
        <fullName evidence="1">Midasin</fullName>
    </submittedName>
</protein>
<name>A0AAX6FPH8_IRIPA</name>
<dbReference type="AlphaFoldDB" id="A0AAX6FPH8"/>
<evidence type="ECO:0000313" key="2">
    <source>
        <dbReference type="Proteomes" id="UP001140949"/>
    </source>
</evidence>
<accession>A0AAX6FPH8</accession>
<dbReference type="EMBL" id="JANAVB010027397">
    <property type="protein sequence ID" value="KAJ6818249.1"/>
    <property type="molecule type" value="Genomic_DNA"/>
</dbReference>
<sequence>MIYMMTTLLSRSSRPTMLDAYQRKEICYVTFTEFEGGGGKGISRNTHKT</sequence>
<keyword evidence="2" id="KW-1185">Reference proteome</keyword>
<organism evidence="1 2">
    <name type="scientific">Iris pallida</name>
    <name type="common">Sweet iris</name>
    <dbReference type="NCBI Taxonomy" id="29817"/>
    <lineage>
        <taxon>Eukaryota</taxon>
        <taxon>Viridiplantae</taxon>
        <taxon>Streptophyta</taxon>
        <taxon>Embryophyta</taxon>
        <taxon>Tracheophyta</taxon>
        <taxon>Spermatophyta</taxon>
        <taxon>Magnoliopsida</taxon>
        <taxon>Liliopsida</taxon>
        <taxon>Asparagales</taxon>
        <taxon>Iridaceae</taxon>
        <taxon>Iridoideae</taxon>
        <taxon>Irideae</taxon>
        <taxon>Iris</taxon>
    </lineage>
</organism>